<feature type="chain" id="PRO_5040744967" evidence="1">
    <location>
        <begin position="20"/>
        <end position="1114"/>
    </location>
</feature>
<keyword evidence="3" id="KW-1185">Reference proteome</keyword>
<gene>
    <name evidence="2" type="ORF">Pfra01_001224500</name>
</gene>
<evidence type="ECO:0000313" key="3">
    <source>
        <dbReference type="Proteomes" id="UP001165121"/>
    </source>
</evidence>
<reference evidence="2" key="1">
    <citation type="submission" date="2023-04" db="EMBL/GenBank/DDBJ databases">
        <title>Phytophthora fragariaefolia NBRC 109709.</title>
        <authorList>
            <person name="Ichikawa N."/>
            <person name="Sato H."/>
            <person name="Tonouchi N."/>
        </authorList>
    </citation>
    <scope>NUCLEOTIDE SEQUENCE</scope>
    <source>
        <strain evidence="2">NBRC 109709</strain>
    </source>
</reference>
<dbReference type="OrthoDB" id="127004at2759"/>
<dbReference type="Proteomes" id="UP001165121">
    <property type="component" value="Unassembled WGS sequence"/>
</dbReference>
<comment type="caution">
    <text evidence="2">The sequence shown here is derived from an EMBL/GenBank/DDBJ whole genome shotgun (WGS) entry which is preliminary data.</text>
</comment>
<organism evidence="2 3">
    <name type="scientific">Phytophthora fragariaefolia</name>
    <dbReference type="NCBI Taxonomy" id="1490495"/>
    <lineage>
        <taxon>Eukaryota</taxon>
        <taxon>Sar</taxon>
        <taxon>Stramenopiles</taxon>
        <taxon>Oomycota</taxon>
        <taxon>Peronosporomycetes</taxon>
        <taxon>Peronosporales</taxon>
        <taxon>Peronosporaceae</taxon>
        <taxon>Phytophthora</taxon>
    </lineage>
</organism>
<dbReference type="AlphaFoldDB" id="A0A9W6XK90"/>
<name>A0A9W6XK90_9STRA</name>
<proteinExistence type="predicted"/>
<dbReference type="EMBL" id="BSXT01001231">
    <property type="protein sequence ID" value="GMF40206.1"/>
    <property type="molecule type" value="Genomic_DNA"/>
</dbReference>
<sequence length="1114" mass="123272">MKNMLLLVILCTSPVLVASIDYRNLTWGGWEKEYTSVETYADLSRMYRAGPRVRAKILVGEAISMNDFQAGEAIFRQQILNVVRVERVERVQLEYLQTDVSSEEAKGRYYVALGISALPPPLGSSGNYYDSDPSALIDFYIDAERERIARCLRYGNIVTSVNVTIDSLQLFGTPMTLVDMSLEGETFTQVYLKPWVGVQLVIASTISLTMDTSVSESEHYTIYRDAFQDLRLRFIISQRLRSLHVRASDIIVHSPTKLLPYTIYYADAGVLEIEIHLQDIYADLVETKLLGNNSLTSSNVVETLFNEMEPDWRLIAMEVNTKAGQLFSEPSGASILSGTGSSTSTTISELTFALYNISFAQLERAKWAVLECIRNYADQVAPSMVRFGRITFPSSSFDVTIAIDNDGDKSLATINRAFASESKFDPVNAINWTLSFKVEPKTSGSFNSVVLTDHINRSRSDIEGNLQSALGFTLTNDALKSWRLEFISASDWVGSGPNAIHVTDPYVSVKLTLRVEPLDASGTVLKSPNFFQLHYVRCALSLLLQQVAIVDDDLVLIAASVVDRILETSDSTSSIGYTWDSILYIKYKVFISDESQRNGIRSVIFSPRLASTISLYALNNLELIEREINLHADGSPKWPEYLPGTLDFVPEVDTISDGFLTSSKILLSFRADYVYEFGNPLPIATSGSLQNANDVCAPGVTGTSGFCIRIHFASNTQLAPMFLRKLQSIHPAVSSSINLPPAHSSSGIAVSSPSYPAPWVMQSVGGETLWSFFVDRSMSSDEVQSFRLTFAAVNSMEELSATVPFTVDLEYILDNQTSPPIVRRRQFLDLASMYSSDLPSPAFITAEVPELIKNGDTVAGIAVKLNLEEPRLGGLYSYSLLNEVAPGCIECTVMLPYCNGLSEYRAFSACTSLLLETDLTLIATMLKNDAVGTSIDVTWLLQDCLSPSDGTEWSSSMRYLLTWTYACLWSRDCPLAYTQEAGKKLAVRYTPGEQVLTFDLTTGLANISFSLDTDDGKQTYNFVEDFTAVPTDVAAQLNEILTQMYRAAHSNMAMVRSTLTRTVGPDSKVVAAHLTITYEFLGRLPQLSITRHSDTLLEYSSTDEFLSLVVIPLN</sequence>
<keyword evidence="1" id="KW-0732">Signal</keyword>
<evidence type="ECO:0000313" key="2">
    <source>
        <dbReference type="EMBL" id="GMF40206.1"/>
    </source>
</evidence>
<accession>A0A9W6XK90</accession>
<feature type="signal peptide" evidence="1">
    <location>
        <begin position="1"/>
        <end position="19"/>
    </location>
</feature>
<evidence type="ECO:0000256" key="1">
    <source>
        <dbReference type="SAM" id="SignalP"/>
    </source>
</evidence>
<protein>
    <submittedName>
        <fullName evidence="2">Unnamed protein product</fullName>
    </submittedName>
</protein>